<feature type="transmembrane region" description="Helical" evidence="10">
    <location>
        <begin position="58"/>
        <end position="83"/>
    </location>
</feature>
<evidence type="ECO:0000256" key="8">
    <source>
        <dbReference type="ARBA" id="ARBA00034651"/>
    </source>
</evidence>
<dbReference type="Gene3D" id="1.20.1080.10">
    <property type="entry name" value="Glycerol uptake facilitator protein"/>
    <property type="match status" value="1"/>
</dbReference>
<dbReference type="InterPro" id="IPR023271">
    <property type="entry name" value="Aquaporin-like"/>
</dbReference>
<sequence length="204" mass="22243">MGGLPPCIGYCVAQLMGGLVGAALIYANYIHAIDIVEGGRTIRTLKTAGLFSTYALNYMTSVSCFFSEFFASAVLLIAVFAFIDKKNHAPTAGLLPVPLFILILGIGACLGMQTGYAINPARDLGPRILTSMVGYGTQVYSFRKMLIIMRFLLPASQYWLWCPVIAPVCGALAGSFFYDAFLYDGEDNVIAKWFHTTYVPCLFL</sequence>
<evidence type="ECO:0000256" key="7">
    <source>
        <dbReference type="ARBA" id="ARBA00023136"/>
    </source>
</evidence>
<dbReference type="PANTHER" id="PTHR43829">
    <property type="entry name" value="AQUAPORIN OR AQUAGLYCEROPORIN RELATED"/>
    <property type="match status" value="1"/>
</dbReference>
<evidence type="ECO:0000256" key="2">
    <source>
        <dbReference type="ARBA" id="ARBA00006175"/>
    </source>
</evidence>
<dbReference type="AlphaFoldDB" id="A0AAW0AS14"/>
<proteinExistence type="inferred from homology"/>
<dbReference type="Proteomes" id="UP001383192">
    <property type="component" value="Unassembled WGS sequence"/>
</dbReference>
<dbReference type="InterPro" id="IPR050363">
    <property type="entry name" value="MIP/Aquaporin"/>
</dbReference>
<comment type="caution">
    <text evidence="11">The sequence shown here is derived from an EMBL/GenBank/DDBJ whole genome shotgun (WGS) entry which is preliminary data.</text>
</comment>
<evidence type="ECO:0000256" key="4">
    <source>
        <dbReference type="ARBA" id="ARBA00022692"/>
    </source>
</evidence>
<evidence type="ECO:0000256" key="6">
    <source>
        <dbReference type="ARBA" id="ARBA00022989"/>
    </source>
</evidence>
<keyword evidence="4 9" id="KW-0812">Transmembrane</keyword>
<feature type="transmembrane region" description="Helical" evidence="10">
    <location>
        <begin position="95"/>
        <end position="116"/>
    </location>
</feature>
<evidence type="ECO:0000313" key="11">
    <source>
        <dbReference type="EMBL" id="KAK7015881.1"/>
    </source>
</evidence>
<evidence type="ECO:0000313" key="12">
    <source>
        <dbReference type="Proteomes" id="UP001383192"/>
    </source>
</evidence>
<dbReference type="GO" id="GO:0015254">
    <property type="term" value="F:glycerol channel activity"/>
    <property type="evidence" value="ECO:0007669"/>
    <property type="project" value="TreeGrafter"/>
</dbReference>
<reference evidence="11 12" key="1">
    <citation type="submission" date="2024-01" db="EMBL/GenBank/DDBJ databases">
        <title>A draft genome for a cacao thread blight-causing isolate of Paramarasmius palmivorus.</title>
        <authorList>
            <person name="Baruah I.K."/>
            <person name="Bukari Y."/>
            <person name="Amoako-Attah I."/>
            <person name="Meinhardt L.W."/>
            <person name="Bailey B.A."/>
            <person name="Cohen S.P."/>
        </authorList>
    </citation>
    <scope>NUCLEOTIDE SEQUENCE [LARGE SCALE GENOMIC DNA]</scope>
    <source>
        <strain evidence="11 12">GH-12</strain>
    </source>
</reference>
<evidence type="ECO:0000256" key="10">
    <source>
        <dbReference type="SAM" id="Phobius"/>
    </source>
</evidence>
<dbReference type="InterPro" id="IPR000425">
    <property type="entry name" value="MIP"/>
</dbReference>
<dbReference type="PRINTS" id="PR00783">
    <property type="entry name" value="MINTRINSICP"/>
</dbReference>
<keyword evidence="7 10" id="KW-0472">Membrane</keyword>
<evidence type="ECO:0000256" key="9">
    <source>
        <dbReference type="RuleBase" id="RU000477"/>
    </source>
</evidence>
<evidence type="ECO:0000256" key="3">
    <source>
        <dbReference type="ARBA" id="ARBA00022448"/>
    </source>
</evidence>
<dbReference type="GO" id="GO:0015250">
    <property type="term" value="F:water channel activity"/>
    <property type="evidence" value="ECO:0007669"/>
    <property type="project" value="TreeGrafter"/>
</dbReference>
<feature type="transmembrane region" description="Helical" evidence="10">
    <location>
        <begin position="7"/>
        <end position="27"/>
    </location>
</feature>
<dbReference type="GO" id="GO:0005886">
    <property type="term" value="C:plasma membrane"/>
    <property type="evidence" value="ECO:0007669"/>
    <property type="project" value="TreeGrafter"/>
</dbReference>
<organism evidence="11 12">
    <name type="scientific">Paramarasmius palmivorus</name>
    <dbReference type="NCBI Taxonomy" id="297713"/>
    <lineage>
        <taxon>Eukaryota</taxon>
        <taxon>Fungi</taxon>
        <taxon>Dikarya</taxon>
        <taxon>Basidiomycota</taxon>
        <taxon>Agaricomycotina</taxon>
        <taxon>Agaricomycetes</taxon>
        <taxon>Agaricomycetidae</taxon>
        <taxon>Agaricales</taxon>
        <taxon>Marasmiineae</taxon>
        <taxon>Marasmiaceae</taxon>
        <taxon>Paramarasmius</taxon>
    </lineage>
</organism>
<evidence type="ECO:0000256" key="1">
    <source>
        <dbReference type="ARBA" id="ARBA00004141"/>
    </source>
</evidence>
<accession>A0AAW0AS14</accession>
<keyword evidence="12" id="KW-1185">Reference proteome</keyword>
<keyword evidence="3 9" id="KW-0813">Transport</keyword>
<comment type="subcellular location">
    <subcellularLocation>
        <location evidence="1">Membrane</location>
        <topology evidence="1">Multi-pass membrane protein</topology>
    </subcellularLocation>
</comment>
<comment type="similarity">
    <text evidence="2 9">Belongs to the MIP/aquaporin (TC 1.A.8) family.</text>
</comment>
<dbReference type="Pfam" id="PF00230">
    <property type="entry name" value="MIP"/>
    <property type="match status" value="1"/>
</dbReference>
<protein>
    <recommendedName>
        <fullName evidence="13">Aquaporin</fullName>
    </recommendedName>
</protein>
<gene>
    <name evidence="11" type="ORF">VNI00_019024</name>
</gene>
<comment type="catalytic activity">
    <reaction evidence="8">
        <text>H2O(in) = H2O(out)</text>
        <dbReference type="Rhea" id="RHEA:29667"/>
        <dbReference type="ChEBI" id="CHEBI:15377"/>
    </reaction>
</comment>
<dbReference type="PANTHER" id="PTHR43829:SF9">
    <property type="entry name" value="AQUAPORIN-9"/>
    <property type="match status" value="1"/>
</dbReference>
<name>A0AAW0AS14_9AGAR</name>
<evidence type="ECO:0008006" key="13">
    <source>
        <dbReference type="Google" id="ProtNLM"/>
    </source>
</evidence>
<feature type="transmembrane region" description="Helical" evidence="10">
    <location>
        <begin position="158"/>
        <end position="178"/>
    </location>
</feature>
<dbReference type="SUPFAM" id="SSF81338">
    <property type="entry name" value="Aquaporin-like"/>
    <property type="match status" value="1"/>
</dbReference>
<keyword evidence="5" id="KW-0677">Repeat</keyword>
<dbReference type="EMBL" id="JAYKXP010000303">
    <property type="protein sequence ID" value="KAK7015881.1"/>
    <property type="molecule type" value="Genomic_DNA"/>
</dbReference>
<evidence type="ECO:0000256" key="5">
    <source>
        <dbReference type="ARBA" id="ARBA00022737"/>
    </source>
</evidence>
<keyword evidence="6 10" id="KW-1133">Transmembrane helix</keyword>